<evidence type="ECO:0000313" key="1">
    <source>
        <dbReference type="EMBL" id="KAJ5485818.1"/>
    </source>
</evidence>
<name>A0A9X0BV21_9EURO</name>
<gene>
    <name evidence="1" type="ORF">N7530_000118</name>
</gene>
<protein>
    <submittedName>
        <fullName evidence="1">Uncharacterized protein</fullName>
    </submittedName>
</protein>
<dbReference type="EMBL" id="JAPWDO010000001">
    <property type="protein sequence ID" value="KAJ5485818.1"/>
    <property type="molecule type" value="Genomic_DNA"/>
</dbReference>
<dbReference type="Proteomes" id="UP001147760">
    <property type="component" value="Unassembled WGS sequence"/>
</dbReference>
<sequence>MGPESEDQKEYFCCFAEPGADPLTVKMDLMQLLPLEDGWFKRLAQRFKASRTESLRQLETTRYSWQDVRFTSPLFSNLYTTMPVRKAPNKRRLTRATQSIHVARLLQGVSHARDGKCTEWGR</sequence>
<reference evidence="1" key="1">
    <citation type="submission" date="2022-12" db="EMBL/GenBank/DDBJ databases">
        <authorList>
            <person name="Petersen C."/>
        </authorList>
    </citation>
    <scope>NUCLEOTIDE SEQUENCE</scope>
    <source>
        <strain evidence="1">IBT 17660</strain>
    </source>
</reference>
<comment type="caution">
    <text evidence="1">The sequence shown here is derived from an EMBL/GenBank/DDBJ whole genome shotgun (WGS) entry which is preliminary data.</text>
</comment>
<reference evidence="1" key="2">
    <citation type="journal article" date="2023" name="IMA Fungus">
        <title>Comparative genomic study of the Penicillium genus elucidates a diverse pangenome and 15 lateral gene transfer events.</title>
        <authorList>
            <person name="Petersen C."/>
            <person name="Sorensen T."/>
            <person name="Nielsen M.R."/>
            <person name="Sondergaard T.E."/>
            <person name="Sorensen J.L."/>
            <person name="Fitzpatrick D.A."/>
            <person name="Frisvad J.C."/>
            <person name="Nielsen K.L."/>
        </authorList>
    </citation>
    <scope>NUCLEOTIDE SEQUENCE</scope>
    <source>
        <strain evidence="1">IBT 17660</strain>
    </source>
</reference>
<keyword evidence="2" id="KW-1185">Reference proteome</keyword>
<organism evidence="1 2">
    <name type="scientific">Penicillium desertorum</name>
    <dbReference type="NCBI Taxonomy" id="1303715"/>
    <lineage>
        <taxon>Eukaryota</taxon>
        <taxon>Fungi</taxon>
        <taxon>Dikarya</taxon>
        <taxon>Ascomycota</taxon>
        <taxon>Pezizomycotina</taxon>
        <taxon>Eurotiomycetes</taxon>
        <taxon>Eurotiomycetidae</taxon>
        <taxon>Eurotiales</taxon>
        <taxon>Aspergillaceae</taxon>
        <taxon>Penicillium</taxon>
    </lineage>
</organism>
<proteinExistence type="predicted"/>
<dbReference type="AlphaFoldDB" id="A0A9X0BV21"/>
<evidence type="ECO:0000313" key="2">
    <source>
        <dbReference type="Proteomes" id="UP001147760"/>
    </source>
</evidence>
<accession>A0A9X0BV21</accession>
<dbReference type="OrthoDB" id="4368880at2759"/>